<feature type="transmembrane region" description="Helical" evidence="1">
    <location>
        <begin position="96"/>
        <end position="112"/>
    </location>
</feature>
<organism evidence="2 3">
    <name type="scientific">Melghiribacillus thermohalophilus</name>
    <dbReference type="NCBI Taxonomy" id="1324956"/>
    <lineage>
        <taxon>Bacteria</taxon>
        <taxon>Bacillati</taxon>
        <taxon>Bacillota</taxon>
        <taxon>Bacilli</taxon>
        <taxon>Bacillales</taxon>
        <taxon>Bacillaceae</taxon>
        <taxon>Melghiribacillus</taxon>
    </lineage>
</organism>
<dbReference type="Pfam" id="PF14036">
    <property type="entry name" value="YlaH"/>
    <property type="match status" value="1"/>
</dbReference>
<evidence type="ECO:0000313" key="3">
    <source>
        <dbReference type="Proteomes" id="UP000294650"/>
    </source>
</evidence>
<proteinExistence type="predicted"/>
<keyword evidence="1" id="KW-1133">Transmembrane helix</keyword>
<comment type="caution">
    <text evidence="2">The sequence shown here is derived from an EMBL/GenBank/DDBJ whole genome shotgun (WGS) entry which is preliminary data.</text>
</comment>
<dbReference type="InterPro" id="IPR025620">
    <property type="entry name" value="YlaH"/>
</dbReference>
<feature type="transmembrane region" description="Helical" evidence="1">
    <location>
        <begin position="73"/>
        <end position="90"/>
    </location>
</feature>
<dbReference type="OrthoDB" id="2680377at2"/>
<dbReference type="EMBL" id="SMAN01000001">
    <property type="protein sequence ID" value="TCT26924.1"/>
    <property type="molecule type" value="Genomic_DNA"/>
</dbReference>
<gene>
    <name evidence="2" type="ORF">EDD68_101281</name>
</gene>
<feature type="transmembrane region" description="Helical" evidence="1">
    <location>
        <begin position="40"/>
        <end position="61"/>
    </location>
</feature>
<protein>
    <submittedName>
        <fullName evidence="2">YlaH-like protein</fullName>
    </submittedName>
</protein>
<accession>A0A4R3NBU7</accession>
<keyword evidence="1" id="KW-0812">Transmembrane</keyword>
<name>A0A4R3NBU7_9BACI</name>
<keyword evidence="1" id="KW-0472">Membrane</keyword>
<dbReference type="AlphaFoldDB" id="A0A4R3NBU7"/>
<evidence type="ECO:0000313" key="2">
    <source>
        <dbReference type="EMBL" id="TCT26924.1"/>
    </source>
</evidence>
<sequence>MTENGQFVEVPDNLWPIADYIFKGLGGEIDLSNETEVSMAIRGVVILYFIILILAFITYKLGFARKLPPLKSLVVYVFLVIGCVILTIPLGMTLPIAEGLLVTSIVLSIYRFRLYRERKQRTVENES</sequence>
<dbReference type="RefSeq" id="WP_132370359.1">
    <property type="nucleotide sequence ID" value="NZ_SMAN01000001.1"/>
</dbReference>
<keyword evidence="3" id="KW-1185">Reference proteome</keyword>
<reference evidence="2 3" key="1">
    <citation type="submission" date="2019-03" db="EMBL/GenBank/DDBJ databases">
        <title>Genomic Encyclopedia of Type Strains, Phase IV (KMG-IV): sequencing the most valuable type-strain genomes for metagenomic binning, comparative biology and taxonomic classification.</title>
        <authorList>
            <person name="Goeker M."/>
        </authorList>
    </citation>
    <scope>NUCLEOTIDE SEQUENCE [LARGE SCALE GENOMIC DNA]</scope>
    <source>
        <strain evidence="2 3">DSM 25894</strain>
    </source>
</reference>
<dbReference type="Proteomes" id="UP000294650">
    <property type="component" value="Unassembled WGS sequence"/>
</dbReference>
<evidence type="ECO:0000256" key="1">
    <source>
        <dbReference type="SAM" id="Phobius"/>
    </source>
</evidence>